<dbReference type="InterPro" id="IPR003593">
    <property type="entry name" value="AAA+_ATPase"/>
</dbReference>
<evidence type="ECO:0000256" key="3">
    <source>
        <dbReference type="ARBA" id="ARBA00022741"/>
    </source>
</evidence>
<organism evidence="6 7">
    <name type="scientific">Tanticharoenia sakaeratensis NBRC 103193</name>
    <dbReference type="NCBI Taxonomy" id="1231623"/>
    <lineage>
        <taxon>Bacteria</taxon>
        <taxon>Pseudomonadati</taxon>
        <taxon>Pseudomonadota</taxon>
        <taxon>Alphaproteobacteria</taxon>
        <taxon>Acetobacterales</taxon>
        <taxon>Acetobacteraceae</taxon>
        <taxon>Tanticharoenia</taxon>
    </lineage>
</organism>
<dbReference type="PANTHER" id="PTHR42788:SF19">
    <property type="entry name" value="ALIPHATIC SULFONATES IMPORT ATP-BINDING PROTEIN SSUB 2"/>
    <property type="match status" value="1"/>
</dbReference>
<dbReference type="STRING" id="1231623.Tasa_019_031"/>
<dbReference type="PANTHER" id="PTHR42788">
    <property type="entry name" value="TAURINE IMPORT ATP-BINDING PROTEIN-RELATED"/>
    <property type="match status" value="1"/>
</dbReference>
<evidence type="ECO:0000313" key="7">
    <source>
        <dbReference type="Proteomes" id="UP000032679"/>
    </source>
</evidence>
<dbReference type="OrthoDB" id="7336028at2"/>
<dbReference type="AlphaFoldDB" id="A0A0D6MLN6"/>
<name>A0A0D6MLN6_9PROT</name>
<sequence length="265" mass="28950">MSDTVLSLDAVEKVFPNGVRGLAPVDLTVRAGEFVSLIGPSGCGKSTLLKLIANLHGPSAGSLRWWGSDFRGVGQKGRRLAFVFQDATLMPWANVGRNVRLPLDLMGVDRASGDARARTALARVGLGHAAERYPAQLSGGMRMRVSIARALVTEPDLLLMDEPFGALDEFTRNRLDEEMARLCYQDGLTTLFVTHALHEAAFLSSNVMVMAAHPGRIHARYAIDRTIVRDEAFRLSERFAEISRELAVLLEAASHESHLAAEMQT</sequence>
<dbReference type="PROSITE" id="PS00211">
    <property type="entry name" value="ABC_TRANSPORTER_1"/>
    <property type="match status" value="1"/>
</dbReference>
<keyword evidence="3" id="KW-0547">Nucleotide-binding</keyword>
<accession>A0A0D6MLN6</accession>
<comment type="caution">
    <text evidence="6">The sequence shown here is derived from an EMBL/GenBank/DDBJ whole genome shotgun (WGS) entry which is preliminary data.</text>
</comment>
<dbReference type="EMBL" id="BALE01000019">
    <property type="protein sequence ID" value="GAN54346.1"/>
    <property type="molecule type" value="Genomic_DNA"/>
</dbReference>
<dbReference type="SUPFAM" id="SSF52540">
    <property type="entry name" value="P-loop containing nucleoside triphosphate hydrolases"/>
    <property type="match status" value="1"/>
</dbReference>
<evidence type="ECO:0000256" key="1">
    <source>
        <dbReference type="ARBA" id="ARBA00005417"/>
    </source>
</evidence>
<dbReference type="CDD" id="cd03293">
    <property type="entry name" value="ABC_NrtD_SsuB_transporters"/>
    <property type="match status" value="1"/>
</dbReference>
<dbReference type="InterPro" id="IPR027417">
    <property type="entry name" value="P-loop_NTPase"/>
</dbReference>
<evidence type="ECO:0000256" key="2">
    <source>
        <dbReference type="ARBA" id="ARBA00022448"/>
    </source>
</evidence>
<dbReference type="RefSeq" id="WP_048848888.1">
    <property type="nucleotide sequence ID" value="NZ_BALE01000019.1"/>
</dbReference>
<protein>
    <submittedName>
        <fullName evidence="6">ABC transporter ATP-binding protein</fullName>
    </submittedName>
</protein>
<keyword evidence="2" id="KW-0813">Transport</keyword>
<gene>
    <name evidence="6" type="ORF">Tasa_019_031</name>
</gene>
<evidence type="ECO:0000259" key="5">
    <source>
        <dbReference type="PROSITE" id="PS50893"/>
    </source>
</evidence>
<comment type="similarity">
    <text evidence="1">Belongs to the ABC transporter superfamily.</text>
</comment>
<keyword evidence="4 6" id="KW-0067">ATP-binding</keyword>
<proteinExistence type="inferred from homology"/>
<evidence type="ECO:0000313" key="6">
    <source>
        <dbReference type="EMBL" id="GAN54346.1"/>
    </source>
</evidence>
<dbReference type="Proteomes" id="UP000032679">
    <property type="component" value="Unassembled WGS sequence"/>
</dbReference>
<feature type="domain" description="ABC transporter" evidence="5">
    <location>
        <begin position="6"/>
        <end position="239"/>
    </location>
</feature>
<dbReference type="Pfam" id="PF00005">
    <property type="entry name" value="ABC_tran"/>
    <property type="match status" value="1"/>
</dbReference>
<dbReference type="GO" id="GO:0005524">
    <property type="term" value="F:ATP binding"/>
    <property type="evidence" value="ECO:0007669"/>
    <property type="project" value="UniProtKB-KW"/>
</dbReference>
<dbReference type="InterPro" id="IPR003439">
    <property type="entry name" value="ABC_transporter-like_ATP-bd"/>
</dbReference>
<dbReference type="InterPro" id="IPR050166">
    <property type="entry name" value="ABC_transporter_ATP-bind"/>
</dbReference>
<reference evidence="6 7" key="1">
    <citation type="submission" date="2012-10" db="EMBL/GenBank/DDBJ databases">
        <title>Genome sequencing of Tanticharoenia sakaeratensis NBRC 103193.</title>
        <authorList>
            <person name="Azuma Y."/>
            <person name="Hadano H."/>
            <person name="Hirakawa H."/>
            <person name="Matsushita K."/>
        </authorList>
    </citation>
    <scope>NUCLEOTIDE SEQUENCE [LARGE SCALE GENOMIC DNA]</scope>
    <source>
        <strain evidence="6 7">NBRC 103193</strain>
    </source>
</reference>
<dbReference type="Gene3D" id="3.40.50.300">
    <property type="entry name" value="P-loop containing nucleotide triphosphate hydrolases"/>
    <property type="match status" value="1"/>
</dbReference>
<keyword evidence="7" id="KW-1185">Reference proteome</keyword>
<dbReference type="GO" id="GO:0016887">
    <property type="term" value="F:ATP hydrolysis activity"/>
    <property type="evidence" value="ECO:0007669"/>
    <property type="project" value="InterPro"/>
</dbReference>
<dbReference type="InterPro" id="IPR017871">
    <property type="entry name" value="ABC_transporter-like_CS"/>
</dbReference>
<dbReference type="SMART" id="SM00382">
    <property type="entry name" value="AAA"/>
    <property type="match status" value="1"/>
</dbReference>
<dbReference type="PROSITE" id="PS50893">
    <property type="entry name" value="ABC_TRANSPORTER_2"/>
    <property type="match status" value="1"/>
</dbReference>
<evidence type="ECO:0000256" key="4">
    <source>
        <dbReference type="ARBA" id="ARBA00022840"/>
    </source>
</evidence>